<dbReference type="AlphaFoldDB" id="A0A0L8AL96"/>
<evidence type="ECO:0000256" key="2">
    <source>
        <dbReference type="ARBA" id="ARBA00023015"/>
    </source>
</evidence>
<evidence type="ECO:0000313" key="9">
    <source>
        <dbReference type="Proteomes" id="UP000036908"/>
    </source>
</evidence>
<organism evidence="8 9">
    <name type="scientific">Roseivirga seohaensis subsp. aquiponti</name>
    <dbReference type="NCBI Taxonomy" id="1566026"/>
    <lineage>
        <taxon>Bacteria</taxon>
        <taxon>Pseudomonadati</taxon>
        <taxon>Bacteroidota</taxon>
        <taxon>Cytophagia</taxon>
        <taxon>Cytophagales</taxon>
        <taxon>Roseivirgaceae</taxon>
        <taxon>Roseivirga</taxon>
    </lineage>
</organism>
<dbReference type="PANTHER" id="PTHR43214">
    <property type="entry name" value="TWO-COMPONENT RESPONSE REGULATOR"/>
    <property type="match status" value="1"/>
</dbReference>
<dbReference type="PANTHER" id="PTHR43214:SF41">
    <property type="entry name" value="NITRATE_NITRITE RESPONSE REGULATOR PROTEIN NARP"/>
    <property type="match status" value="1"/>
</dbReference>
<keyword evidence="1 5" id="KW-0597">Phosphoprotein</keyword>
<dbReference type="InterPro" id="IPR016032">
    <property type="entry name" value="Sig_transdc_resp-reg_C-effctor"/>
</dbReference>
<evidence type="ECO:0000256" key="3">
    <source>
        <dbReference type="ARBA" id="ARBA00023125"/>
    </source>
</evidence>
<dbReference type="PRINTS" id="PR00038">
    <property type="entry name" value="HTHLUXR"/>
</dbReference>
<dbReference type="GO" id="GO:0000160">
    <property type="term" value="P:phosphorelay signal transduction system"/>
    <property type="evidence" value="ECO:0007669"/>
    <property type="project" value="InterPro"/>
</dbReference>
<evidence type="ECO:0000259" key="6">
    <source>
        <dbReference type="PROSITE" id="PS50043"/>
    </source>
</evidence>
<dbReference type="PROSITE" id="PS00622">
    <property type="entry name" value="HTH_LUXR_1"/>
    <property type="match status" value="1"/>
</dbReference>
<dbReference type="CDD" id="cd17535">
    <property type="entry name" value="REC_NarL-like"/>
    <property type="match status" value="1"/>
</dbReference>
<dbReference type="PROSITE" id="PS50043">
    <property type="entry name" value="HTH_LUXR_2"/>
    <property type="match status" value="1"/>
</dbReference>
<evidence type="ECO:0000259" key="7">
    <source>
        <dbReference type="PROSITE" id="PS50110"/>
    </source>
</evidence>
<dbReference type="InterPro" id="IPR000792">
    <property type="entry name" value="Tscrpt_reg_LuxR_C"/>
</dbReference>
<evidence type="ECO:0000313" key="8">
    <source>
        <dbReference type="EMBL" id="KOF03238.1"/>
    </source>
</evidence>
<reference evidence="9" key="1">
    <citation type="submission" date="2014-11" db="EMBL/GenBank/DDBJ databases">
        <title>Genome sequencing of Roseivirga sp. D-25.</title>
        <authorList>
            <person name="Selvaratnam C."/>
            <person name="Thevarajoo S."/>
            <person name="Goh K.M."/>
            <person name="Eee R."/>
            <person name="Chan K.-G."/>
            <person name="Chong C.S."/>
        </authorList>
    </citation>
    <scope>NUCLEOTIDE SEQUENCE [LARGE SCALE GENOMIC DNA]</scope>
    <source>
        <strain evidence="9">D-25</strain>
    </source>
</reference>
<evidence type="ECO:0008006" key="10">
    <source>
        <dbReference type="Google" id="ProtNLM"/>
    </source>
</evidence>
<gene>
    <name evidence="8" type="ORF">OB69_08015</name>
</gene>
<dbReference type="Proteomes" id="UP000036908">
    <property type="component" value="Unassembled WGS sequence"/>
</dbReference>
<dbReference type="SUPFAM" id="SSF52172">
    <property type="entry name" value="CheY-like"/>
    <property type="match status" value="1"/>
</dbReference>
<feature type="domain" description="Response regulatory" evidence="7">
    <location>
        <begin position="3"/>
        <end position="119"/>
    </location>
</feature>
<evidence type="ECO:0000256" key="4">
    <source>
        <dbReference type="ARBA" id="ARBA00023163"/>
    </source>
</evidence>
<evidence type="ECO:0000256" key="1">
    <source>
        <dbReference type="ARBA" id="ARBA00022553"/>
    </source>
</evidence>
<dbReference type="SUPFAM" id="SSF46894">
    <property type="entry name" value="C-terminal effector domain of the bipartite response regulators"/>
    <property type="match status" value="1"/>
</dbReference>
<dbReference type="PATRIC" id="fig|1566026.4.peg.3437"/>
<keyword evidence="2" id="KW-0805">Transcription regulation</keyword>
<name>A0A0L8AL96_9BACT</name>
<feature type="modified residue" description="4-aspartylphosphate" evidence="5">
    <location>
        <position position="54"/>
    </location>
</feature>
<dbReference type="InterPro" id="IPR039420">
    <property type="entry name" value="WalR-like"/>
</dbReference>
<dbReference type="Pfam" id="PF00072">
    <property type="entry name" value="Response_reg"/>
    <property type="match status" value="1"/>
</dbReference>
<dbReference type="CDD" id="cd06170">
    <property type="entry name" value="LuxR_C_like"/>
    <property type="match status" value="1"/>
</dbReference>
<dbReference type="SMART" id="SM00421">
    <property type="entry name" value="HTH_LUXR"/>
    <property type="match status" value="1"/>
</dbReference>
<protein>
    <recommendedName>
        <fullName evidence="10">LuxR family transcriptional regulator</fullName>
    </recommendedName>
</protein>
<dbReference type="GO" id="GO:0006355">
    <property type="term" value="P:regulation of DNA-templated transcription"/>
    <property type="evidence" value="ECO:0007669"/>
    <property type="project" value="InterPro"/>
</dbReference>
<dbReference type="InterPro" id="IPR011006">
    <property type="entry name" value="CheY-like_superfamily"/>
</dbReference>
<dbReference type="PROSITE" id="PS50110">
    <property type="entry name" value="RESPONSE_REGULATORY"/>
    <property type="match status" value="1"/>
</dbReference>
<dbReference type="OrthoDB" id="9797341at2"/>
<dbReference type="InterPro" id="IPR058245">
    <property type="entry name" value="NreC/VraR/RcsB-like_REC"/>
</dbReference>
<dbReference type="GO" id="GO:0003677">
    <property type="term" value="F:DNA binding"/>
    <property type="evidence" value="ECO:0007669"/>
    <property type="project" value="UniProtKB-KW"/>
</dbReference>
<dbReference type="Pfam" id="PF00196">
    <property type="entry name" value="GerE"/>
    <property type="match status" value="1"/>
</dbReference>
<evidence type="ECO:0000256" key="5">
    <source>
        <dbReference type="PROSITE-ProRule" id="PRU00169"/>
    </source>
</evidence>
<keyword evidence="3" id="KW-0238">DNA-binding</keyword>
<feature type="domain" description="HTH luxR-type" evidence="6">
    <location>
        <begin position="145"/>
        <end position="210"/>
    </location>
</feature>
<dbReference type="SMART" id="SM00448">
    <property type="entry name" value="REC"/>
    <property type="match status" value="1"/>
</dbReference>
<dbReference type="InterPro" id="IPR001789">
    <property type="entry name" value="Sig_transdc_resp-reg_receiver"/>
</dbReference>
<sequence>MIRALLVDDHQLFGEGVRSMFNSNDGIEIVKITTNGNNVPSILSEIEVDMILMDISMPLIDGVGVLELMKKNGLDVPVLMLTMHQDMKYIRRTLETGAQGYILKDASKSELTEAIEKVSRRENYFHPKINNQIFDYLRGNKNPSEGNLVDQLSDREKEIIGCIGKGMNSKAIAEALFISEHTVKTHRRNIMHKLGVKNTAELISFSMEKGII</sequence>
<proteinExistence type="predicted"/>
<dbReference type="Gene3D" id="3.40.50.2300">
    <property type="match status" value="1"/>
</dbReference>
<comment type="caution">
    <text evidence="8">The sequence shown here is derived from an EMBL/GenBank/DDBJ whole genome shotgun (WGS) entry which is preliminary data.</text>
</comment>
<keyword evidence="9" id="KW-1185">Reference proteome</keyword>
<keyword evidence="4" id="KW-0804">Transcription</keyword>
<dbReference type="RefSeq" id="WP_053223180.1">
    <property type="nucleotide sequence ID" value="NZ_JSVA01000008.1"/>
</dbReference>
<dbReference type="EMBL" id="JSVA01000008">
    <property type="protein sequence ID" value="KOF03238.1"/>
    <property type="molecule type" value="Genomic_DNA"/>
</dbReference>
<accession>A0A0L8AL96</accession>